<dbReference type="EMBL" id="QEAN01000012">
    <property type="protein sequence ID" value="TPX53809.1"/>
    <property type="molecule type" value="Genomic_DNA"/>
</dbReference>
<accession>A0A507DPZ3</accession>
<dbReference type="GO" id="GO:0051726">
    <property type="term" value="P:regulation of cell cycle"/>
    <property type="evidence" value="ECO:0007669"/>
    <property type="project" value="TreeGrafter"/>
</dbReference>
<feature type="coiled-coil region" evidence="1">
    <location>
        <begin position="649"/>
        <end position="712"/>
    </location>
</feature>
<dbReference type="EMBL" id="QEAM01000027">
    <property type="protein sequence ID" value="TPX49792.1"/>
    <property type="molecule type" value="Genomic_DNA"/>
</dbReference>
<evidence type="ECO:0000313" key="4">
    <source>
        <dbReference type="EMBL" id="TPX53809.1"/>
    </source>
</evidence>
<proteinExistence type="predicted"/>
<feature type="coiled-coil region" evidence="1">
    <location>
        <begin position="743"/>
        <end position="818"/>
    </location>
</feature>
<feature type="compositionally biased region" description="Acidic residues" evidence="2">
    <location>
        <begin position="371"/>
        <end position="384"/>
    </location>
</feature>
<gene>
    <name evidence="3" type="ORF">SeLEV6574_g01265</name>
    <name evidence="4" type="ORF">SeMB42_g00600</name>
</gene>
<evidence type="ECO:0000313" key="3">
    <source>
        <dbReference type="EMBL" id="TPX49792.1"/>
    </source>
</evidence>
<keyword evidence="5" id="KW-1185">Reference proteome</keyword>
<evidence type="ECO:0000313" key="5">
    <source>
        <dbReference type="Proteomes" id="UP000317494"/>
    </source>
</evidence>
<dbReference type="PANTHER" id="PTHR15154:SF2">
    <property type="entry name" value="HAMARTIN"/>
    <property type="match status" value="1"/>
</dbReference>
<evidence type="ECO:0000256" key="1">
    <source>
        <dbReference type="SAM" id="Coils"/>
    </source>
</evidence>
<dbReference type="PANTHER" id="PTHR15154">
    <property type="entry name" value="HAMARTIN"/>
    <property type="match status" value="1"/>
</dbReference>
<dbReference type="STRING" id="286115.A0A507DPZ3"/>
<feature type="region of interest" description="Disordered" evidence="2">
    <location>
        <begin position="342"/>
        <end position="401"/>
    </location>
</feature>
<dbReference type="AlphaFoldDB" id="A0A507DPZ3"/>
<reference evidence="5 6" key="1">
    <citation type="journal article" date="2019" name="Sci. Rep.">
        <title>Comparative genomics of chytrid fungi reveal insights into the obligate biotrophic and pathogenic lifestyle of Synchytrium endobioticum.</title>
        <authorList>
            <person name="van de Vossenberg B.T.L.H."/>
            <person name="Warris S."/>
            <person name="Nguyen H.D.T."/>
            <person name="van Gent-Pelzer M.P.E."/>
            <person name="Joly D.L."/>
            <person name="van de Geest H.C."/>
            <person name="Bonants P.J.M."/>
            <person name="Smith D.S."/>
            <person name="Levesque C.A."/>
            <person name="van der Lee T.A.J."/>
        </authorList>
    </citation>
    <scope>NUCLEOTIDE SEQUENCE [LARGE SCALE GENOMIC DNA]</scope>
    <source>
        <strain evidence="3 6">LEV6574</strain>
        <strain evidence="4 5">MB42</strain>
    </source>
</reference>
<organism evidence="4 5">
    <name type="scientific">Synchytrium endobioticum</name>
    <dbReference type="NCBI Taxonomy" id="286115"/>
    <lineage>
        <taxon>Eukaryota</taxon>
        <taxon>Fungi</taxon>
        <taxon>Fungi incertae sedis</taxon>
        <taxon>Chytridiomycota</taxon>
        <taxon>Chytridiomycota incertae sedis</taxon>
        <taxon>Chytridiomycetes</taxon>
        <taxon>Synchytriales</taxon>
        <taxon>Synchytriaceae</taxon>
        <taxon>Synchytrium</taxon>
    </lineage>
</organism>
<comment type="caution">
    <text evidence="4">The sequence shown here is derived from an EMBL/GenBank/DDBJ whole genome shotgun (WGS) entry which is preliminary data.</text>
</comment>
<sequence length="895" mass="100712">MDAMASIRHDVQQGQTASIASIHLAVLPQDWPNELLHIFQNEVMATDRPPSTPAFVSYLKRLTPYMDASRATSEYWNSLLRPILISPEGIPSASALFNDVIACCVDLMSRNSELVRIVMNDYLEDRHRALEGRRINTANNANIIESPQVRNRTADVAVTLPYWESRTGHNLEKLLISWASSSPTPQEFFELVAEYAARPEQRLYTLTFLLPFLQSAQDLQLRTIVDTPLFDLIISCAMHESHPGLLSTSLAALTYTLPAIASRIVDRLDRLMMVLLRILYWEADFGLITSRLPEIVEASPAPSLSGFPVTIHSIPIKQGIHSTTTSSVGWDAQRLHLNLSPTTTHQLGTFGGRRRLGGTRRGTPSGASSEAGEDFEHDEYDDDSSSDRRKSVASSDIKLDDDAPQASQYIQKLLSASTNDILHRRIDDYFTILYGLYPCALMTSLREWQGRPHKVSEDPSIHAYEPSPNPFVPVQVVLADMEVDPTGHVKQRLTVLIRSHRMHQNLLFHTQESERASLARFIDTTTAQIAASCFDLRSPMESTLDTSEPASKHSIETDLVGINTIYEVGSALRKALRDIPHHAALIVTPTSPIPIPKPTVASHPDALRLHVLVLLSDLYMERAVRSRSIQGQVQNIQTSMLKEDEAEGLLNLYNHIQKQRDEIAELKRKDLIHREENAMIRERARKHEERFRQQLKIAKEELRLAVAREKETTAKLSTSSLSNPINISVASTQQIEVDAAQRIFELENEVASMTTELNKLKESEAQLDATVRRLGTTVSGAAHLQEHLRQTDELHSRIHELELQVEDSEREITSLKKVASDASTKQESLTAQIHHLMRSIEIRDKASDEQTKIMAQFVLANKEQLNAAEDRYVTVKSINAQMEARLVDLWNRVDI</sequence>
<evidence type="ECO:0000256" key="2">
    <source>
        <dbReference type="SAM" id="MobiDB-lite"/>
    </source>
</evidence>
<dbReference type="Proteomes" id="UP000320475">
    <property type="component" value="Unassembled WGS sequence"/>
</dbReference>
<dbReference type="VEuPathDB" id="FungiDB:SeMB42_g00600"/>
<dbReference type="GO" id="GO:0032007">
    <property type="term" value="P:negative regulation of TOR signaling"/>
    <property type="evidence" value="ECO:0007669"/>
    <property type="project" value="TreeGrafter"/>
</dbReference>
<dbReference type="InterPro" id="IPR007483">
    <property type="entry name" value="Hamartin"/>
</dbReference>
<name>A0A507DPZ3_9FUNG</name>
<dbReference type="Proteomes" id="UP000317494">
    <property type="component" value="Unassembled WGS sequence"/>
</dbReference>
<keyword evidence="1" id="KW-0175">Coiled coil</keyword>
<evidence type="ECO:0000313" key="6">
    <source>
        <dbReference type="Proteomes" id="UP000320475"/>
    </source>
</evidence>
<protein>
    <submittedName>
        <fullName evidence="4">Uncharacterized protein</fullName>
    </submittedName>
</protein>
<dbReference type="GO" id="GO:0033596">
    <property type="term" value="C:TSC1-TSC2 complex"/>
    <property type="evidence" value="ECO:0007669"/>
    <property type="project" value="TreeGrafter"/>
</dbReference>
<dbReference type="OrthoDB" id="6022054at2759"/>